<protein>
    <recommendedName>
        <fullName evidence="1">PTS EIIA type-2 domain-containing protein</fullName>
    </recommendedName>
</protein>
<dbReference type="Proteomes" id="UP000677228">
    <property type="component" value="Unassembled WGS sequence"/>
</dbReference>
<dbReference type="EMBL" id="CAJOBA010091995">
    <property type="protein sequence ID" value="CAF4488540.1"/>
    <property type="molecule type" value="Genomic_DNA"/>
</dbReference>
<dbReference type="GO" id="GO:0008509">
    <property type="term" value="F:monoatomic anion transmembrane transporter activity"/>
    <property type="evidence" value="ECO:0007669"/>
    <property type="project" value="InterPro"/>
</dbReference>
<dbReference type="GO" id="GO:0015701">
    <property type="term" value="P:bicarbonate transport"/>
    <property type="evidence" value="ECO:0007669"/>
    <property type="project" value="TreeGrafter"/>
</dbReference>
<name>A0A8S2XCQ8_9BILA</name>
<gene>
    <name evidence="2" type="ORF">OVA965_LOCUS44581</name>
    <name evidence="3" type="ORF">TMI583_LOCUS47461</name>
</gene>
<dbReference type="Proteomes" id="UP000682733">
    <property type="component" value="Unassembled WGS sequence"/>
</dbReference>
<comment type="caution">
    <text evidence="3">The sequence shown here is derived from an EMBL/GenBank/DDBJ whole genome shotgun (WGS) entry which is preliminary data.</text>
</comment>
<organism evidence="3 4">
    <name type="scientific">Didymodactylos carnosus</name>
    <dbReference type="NCBI Taxonomy" id="1234261"/>
    <lineage>
        <taxon>Eukaryota</taxon>
        <taxon>Metazoa</taxon>
        <taxon>Spiralia</taxon>
        <taxon>Gnathifera</taxon>
        <taxon>Rotifera</taxon>
        <taxon>Eurotatoria</taxon>
        <taxon>Bdelloidea</taxon>
        <taxon>Philodinida</taxon>
        <taxon>Philodinidae</taxon>
        <taxon>Didymodactylos</taxon>
    </lineage>
</organism>
<dbReference type="GO" id="GO:0051453">
    <property type="term" value="P:regulation of intracellular pH"/>
    <property type="evidence" value="ECO:0007669"/>
    <property type="project" value="TreeGrafter"/>
</dbReference>
<dbReference type="PANTHER" id="PTHR11453:SF47">
    <property type="entry name" value="ANION EXCHANGE PROTEIN"/>
    <property type="match status" value="1"/>
</dbReference>
<evidence type="ECO:0000259" key="1">
    <source>
        <dbReference type="PROSITE" id="PS51094"/>
    </source>
</evidence>
<evidence type="ECO:0000313" key="3">
    <source>
        <dbReference type="EMBL" id="CAF4488540.1"/>
    </source>
</evidence>
<accession>A0A8S2XCQ8</accession>
<dbReference type="InterPro" id="IPR016152">
    <property type="entry name" value="PTrfase/Anion_transptr"/>
</dbReference>
<dbReference type="Gene3D" id="3.40.930.10">
    <property type="entry name" value="Mannitol-specific EII, Chain A"/>
    <property type="match status" value="1"/>
</dbReference>
<dbReference type="EMBL" id="CAJNOK010064345">
    <property type="protein sequence ID" value="CAF1646420.1"/>
    <property type="molecule type" value="Genomic_DNA"/>
</dbReference>
<feature type="domain" description="PTS EIIA type-2" evidence="1">
    <location>
        <begin position="1"/>
        <end position="71"/>
    </location>
</feature>
<dbReference type="GO" id="GO:0005452">
    <property type="term" value="F:solute:inorganic anion antiporter activity"/>
    <property type="evidence" value="ECO:0007669"/>
    <property type="project" value="InterPro"/>
</dbReference>
<dbReference type="PANTHER" id="PTHR11453">
    <property type="entry name" value="ANION EXCHANGE PROTEIN"/>
    <property type="match status" value="1"/>
</dbReference>
<sequence length="122" mass="14048">MAFVRLSKGFMMDEITEVPLPVKFMFLLIGPVEEYIEIGRSLSTLFSTREFRDTAYRAMDRRDLLNGINDFLSDSIVLPPGDFDKELLLPVIETAKLRKIQAKKYYTRSHSQNDAADKTSDH</sequence>
<dbReference type="GO" id="GO:0005886">
    <property type="term" value="C:plasma membrane"/>
    <property type="evidence" value="ECO:0007669"/>
    <property type="project" value="TreeGrafter"/>
</dbReference>
<evidence type="ECO:0000313" key="4">
    <source>
        <dbReference type="Proteomes" id="UP000682733"/>
    </source>
</evidence>
<dbReference type="InterPro" id="IPR003020">
    <property type="entry name" value="HCO3_transpt_euk"/>
</dbReference>
<reference evidence="3" key="1">
    <citation type="submission" date="2021-02" db="EMBL/GenBank/DDBJ databases">
        <authorList>
            <person name="Nowell W R."/>
        </authorList>
    </citation>
    <scope>NUCLEOTIDE SEQUENCE</scope>
</reference>
<dbReference type="Pfam" id="PF07565">
    <property type="entry name" value="Band_3_cyto"/>
    <property type="match status" value="1"/>
</dbReference>
<dbReference type="InterPro" id="IPR002178">
    <property type="entry name" value="PTS_EIIA_type-2_dom"/>
</dbReference>
<dbReference type="PROSITE" id="PS51094">
    <property type="entry name" value="PTS_EIIA_TYPE_2"/>
    <property type="match status" value="1"/>
</dbReference>
<dbReference type="SUPFAM" id="SSF55804">
    <property type="entry name" value="Phoshotransferase/anion transport protein"/>
    <property type="match status" value="1"/>
</dbReference>
<proteinExistence type="predicted"/>
<dbReference type="InterPro" id="IPR013769">
    <property type="entry name" value="Band3_cytoplasmic_dom"/>
</dbReference>
<evidence type="ECO:0000313" key="2">
    <source>
        <dbReference type="EMBL" id="CAF1646420.1"/>
    </source>
</evidence>
<feature type="non-terminal residue" evidence="3">
    <location>
        <position position="1"/>
    </location>
</feature>
<dbReference type="AlphaFoldDB" id="A0A8S2XCQ8"/>